<sequence length="156" mass="16459">MQLDVLGQVFLEIAAFYLNLASRVSPGRPPRRVGDSASNAAAVSFWAAASFLMPLVGATPLLFLLGISTRRCSSASPYGTTMDSRITGGAFSVPAASPTSIRMMFSVASIALYNRFLGRAQAFTPLQLMRLGHATVALAACAQAGERQGWRGAHGH</sequence>
<keyword evidence="1" id="KW-0812">Transmembrane</keyword>
<feature type="transmembrane region" description="Helical" evidence="1">
    <location>
        <begin position="45"/>
        <end position="67"/>
    </location>
</feature>
<evidence type="ECO:0000313" key="3">
    <source>
        <dbReference type="Proteomes" id="UP000636709"/>
    </source>
</evidence>
<keyword evidence="1" id="KW-1133">Transmembrane helix</keyword>
<dbReference type="EMBL" id="JACEFO010002676">
    <property type="protein sequence ID" value="KAF8651795.1"/>
    <property type="molecule type" value="Genomic_DNA"/>
</dbReference>
<dbReference type="AlphaFoldDB" id="A0A835A214"/>
<dbReference type="Gene3D" id="1.20.1250.20">
    <property type="entry name" value="MFS general substrate transporter like domains"/>
    <property type="match status" value="1"/>
</dbReference>
<proteinExistence type="predicted"/>
<dbReference type="Proteomes" id="UP000636709">
    <property type="component" value="Unassembled WGS sequence"/>
</dbReference>
<accession>A0A835A214</accession>
<name>A0A835A214_9POAL</name>
<comment type="caution">
    <text evidence="2">The sequence shown here is derived from an EMBL/GenBank/DDBJ whole genome shotgun (WGS) entry which is preliminary data.</text>
</comment>
<organism evidence="2 3">
    <name type="scientific">Digitaria exilis</name>
    <dbReference type="NCBI Taxonomy" id="1010633"/>
    <lineage>
        <taxon>Eukaryota</taxon>
        <taxon>Viridiplantae</taxon>
        <taxon>Streptophyta</taxon>
        <taxon>Embryophyta</taxon>
        <taxon>Tracheophyta</taxon>
        <taxon>Spermatophyta</taxon>
        <taxon>Magnoliopsida</taxon>
        <taxon>Liliopsida</taxon>
        <taxon>Poales</taxon>
        <taxon>Poaceae</taxon>
        <taxon>PACMAD clade</taxon>
        <taxon>Panicoideae</taxon>
        <taxon>Panicodae</taxon>
        <taxon>Paniceae</taxon>
        <taxon>Anthephorinae</taxon>
        <taxon>Digitaria</taxon>
    </lineage>
</organism>
<dbReference type="InterPro" id="IPR036259">
    <property type="entry name" value="MFS_trans_sf"/>
</dbReference>
<keyword evidence="3" id="KW-1185">Reference proteome</keyword>
<evidence type="ECO:0000313" key="2">
    <source>
        <dbReference type="EMBL" id="KAF8651795.1"/>
    </source>
</evidence>
<reference evidence="2" key="1">
    <citation type="submission" date="2020-07" db="EMBL/GenBank/DDBJ databases">
        <title>Genome sequence and genetic diversity analysis of an under-domesticated orphan crop, white fonio (Digitaria exilis).</title>
        <authorList>
            <person name="Bennetzen J.L."/>
            <person name="Chen S."/>
            <person name="Ma X."/>
            <person name="Wang X."/>
            <person name="Yssel A.E.J."/>
            <person name="Chaluvadi S.R."/>
            <person name="Johnson M."/>
            <person name="Gangashetty P."/>
            <person name="Hamidou F."/>
            <person name="Sanogo M.D."/>
            <person name="Zwaenepoel A."/>
            <person name="Wallace J."/>
            <person name="Van De Peer Y."/>
            <person name="Van Deynze A."/>
        </authorList>
    </citation>
    <scope>NUCLEOTIDE SEQUENCE</scope>
    <source>
        <tissue evidence="2">Leaves</tissue>
    </source>
</reference>
<gene>
    <name evidence="2" type="ORF">HU200_063315</name>
</gene>
<keyword evidence="1" id="KW-0472">Membrane</keyword>
<protein>
    <submittedName>
        <fullName evidence="2">Uncharacterized protein</fullName>
    </submittedName>
</protein>
<evidence type="ECO:0000256" key="1">
    <source>
        <dbReference type="SAM" id="Phobius"/>
    </source>
</evidence>